<evidence type="ECO:0000256" key="8">
    <source>
        <dbReference type="ARBA" id="ARBA00023295"/>
    </source>
</evidence>
<reference evidence="11" key="1">
    <citation type="submission" date="2021-07" db="EMBL/GenBank/DDBJ databases">
        <authorList>
            <person name="Branca A.L. A."/>
        </authorList>
    </citation>
    <scope>NUCLEOTIDE SEQUENCE</scope>
</reference>
<feature type="signal peptide" evidence="9">
    <location>
        <begin position="1"/>
        <end position="25"/>
    </location>
</feature>
<keyword evidence="7" id="KW-0325">Glycoprotein</keyword>
<keyword evidence="12" id="KW-1185">Reference proteome</keyword>
<organism evidence="11 12">
    <name type="scientific">Penicillium olsonii</name>
    <dbReference type="NCBI Taxonomy" id="99116"/>
    <lineage>
        <taxon>Eukaryota</taxon>
        <taxon>Fungi</taxon>
        <taxon>Dikarya</taxon>
        <taxon>Ascomycota</taxon>
        <taxon>Pezizomycotina</taxon>
        <taxon>Eurotiomycetes</taxon>
        <taxon>Eurotiomycetidae</taxon>
        <taxon>Eurotiales</taxon>
        <taxon>Aspergillaceae</taxon>
        <taxon>Penicillium</taxon>
    </lineage>
</organism>
<evidence type="ECO:0000256" key="5">
    <source>
        <dbReference type="ARBA" id="ARBA00022729"/>
    </source>
</evidence>
<dbReference type="InterPro" id="IPR013780">
    <property type="entry name" value="Glyco_hydro_b"/>
</dbReference>
<comment type="catalytic activity">
    <reaction evidence="1">
        <text>Hydrolysis of terminal non-reducing alpha-L-arabinofuranoside residues in alpha-L-arabinosides.</text>
        <dbReference type="EC" id="3.2.1.55"/>
    </reaction>
</comment>
<keyword evidence="6" id="KW-0378">Hydrolase</keyword>
<dbReference type="EMBL" id="CAJVOS010000093">
    <property type="protein sequence ID" value="CAG8284186.1"/>
    <property type="molecule type" value="Genomic_DNA"/>
</dbReference>
<evidence type="ECO:0000256" key="4">
    <source>
        <dbReference type="ARBA" id="ARBA00012670"/>
    </source>
</evidence>
<evidence type="ECO:0000313" key="11">
    <source>
        <dbReference type="EMBL" id="CAG8284186.1"/>
    </source>
</evidence>
<dbReference type="PANTHER" id="PTHR31776">
    <property type="entry name" value="ALPHA-L-ARABINOFURANOSIDASE 1"/>
    <property type="match status" value="1"/>
</dbReference>
<dbReference type="Pfam" id="PF22848">
    <property type="entry name" value="ASD1_dom"/>
    <property type="match status" value="1"/>
</dbReference>
<comment type="similarity">
    <text evidence="3">Belongs to the glycosyl hydrolase 51 family.</text>
</comment>
<protein>
    <recommendedName>
        <fullName evidence="4">non-reducing end alpha-L-arabinofuranosidase</fullName>
        <ecNumber evidence="4">3.2.1.55</ecNumber>
    </recommendedName>
</protein>
<dbReference type="FunFam" id="3.20.20.80:FF:000092">
    <property type="entry name" value="Probable alpha-L-arabinofuranosidase A"/>
    <property type="match status" value="1"/>
</dbReference>
<dbReference type="PANTHER" id="PTHR31776:SF0">
    <property type="entry name" value="ALPHA-L-ARABINOFURANOSIDASE 1"/>
    <property type="match status" value="1"/>
</dbReference>
<dbReference type="EC" id="3.2.1.55" evidence="4"/>
<proteinExistence type="inferred from homology"/>
<sequence length="617" mass="66622">MVQIQARSTLAAVSLFAGLFAKAQGISLEVSSNGGNASSSLLYGFMFEDINHSGDGGIYGQLLQNNGLQGSNPDLTAWGKVGDATIAVDSNNPLSSAIPHSLRLDVPKGADGSVGVTNSGYWGIPVDGNDFQTYFWIKGALDGNVTARLVGNGTGIEYASTSIPVSANDKEFTYIEATIPTTKAPDGNVYYELSVDGSEIAGGSLYFGLVQLFPQTYKSRRNGLRPQLANALESIKGSFLRFPGGNNLEGANEGRRWKWNETIGPVEDRPGRQGLDEYFYWCEDMNLSPILGVWDGFSLESGGSTPITGDALKPYVEDVLNELEYVLGDSSTKYGALRVANGRKDPWPLTMVEIGNEDMLGGGCDSYAERFTAFYDAIHEAYPKLTLIASTEDPSCLPSSMPEGAWVDYHDYNTPDGLVGQFNFFDNLDRSLPYFIGEWAQKGVDWPIMQGSVAEAVFMIGIERNSDVVKMAAYAPLLQLTNSTQWTPNLIAFTQSPSMVIETSSYFVQQIFSANRGDTIREITSDSQFGPVYWVASNTDDTYYVKLANYGSKTETVSVKIAGSTKAKLTVVANNDANAANTDTETLVAPVDSELSGKDGEFSLTLPAWSAAVLVAN</sequence>
<feature type="chain" id="PRO_5040903470" description="non-reducing end alpha-L-arabinofuranosidase" evidence="9">
    <location>
        <begin position="26"/>
        <end position="617"/>
    </location>
</feature>
<evidence type="ECO:0000256" key="3">
    <source>
        <dbReference type="ARBA" id="ARBA00007186"/>
    </source>
</evidence>
<dbReference type="InterPro" id="IPR010720">
    <property type="entry name" value="Alpha-L-AF_C"/>
</dbReference>
<evidence type="ECO:0000256" key="6">
    <source>
        <dbReference type="ARBA" id="ARBA00022801"/>
    </source>
</evidence>
<evidence type="ECO:0000313" key="12">
    <source>
        <dbReference type="Proteomes" id="UP001153618"/>
    </source>
</evidence>
<dbReference type="InterPro" id="IPR055235">
    <property type="entry name" value="ASD1_cat"/>
</dbReference>
<evidence type="ECO:0000256" key="1">
    <source>
        <dbReference type="ARBA" id="ARBA00001462"/>
    </source>
</evidence>
<dbReference type="Pfam" id="PF06964">
    <property type="entry name" value="Alpha-L-AF_C"/>
    <property type="match status" value="1"/>
</dbReference>
<dbReference type="SUPFAM" id="SSF51445">
    <property type="entry name" value="(Trans)glycosidases"/>
    <property type="match status" value="1"/>
</dbReference>
<comment type="caution">
    <text evidence="11">The sequence shown here is derived from an EMBL/GenBank/DDBJ whole genome shotgun (WGS) entry which is preliminary data.</text>
</comment>
<dbReference type="InterPro" id="IPR051563">
    <property type="entry name" value="Glycosyl_Hydrolase_51"/>
</dbReference>
<dbReference type="AlphaFoldDB" id="A0A9W4IHX5"/>
<dbReference type="SMART" id="SM00813">
    <property type="entry name" value="Alpha-L-AF_C"/>
    <property type="match status" value="1"/>
</dbReference>
<evidence type="ECO:0000256" key="9">
    <source>
        <dbReference type="SAM" id="SignalP"/>
    </source>
</evidence>
<keyword evidence="5 9" id="KW-0732">Signal</keyword>
<comment type="pathway">
    <text evidence="2">Glycan metabolism; L-arabinan degradation.</text>
</comment>
<name>A0A9W4IHX5_PENOL</name>
<evidence type="ECO:0000259" key="10">
    <source>
        <dbReference type="SMART" id="SM00813"/>
    </source>
</evidence>
<dbReference type="Gene3D" id="2.60.40.1180">
    <property type="entry name" value="Golgi alpha-mannosidase II"/>
    <property type="match status" value="1"/>
</dbReference>
<dbReference type="Proteomes" id="UP001153618">
    <property type="component" value="Unassembled WGS sequence"/>
</dbReference>
<dbReference type="GO" id="GO:0046373">
    <property type="term" value="P:L-arabinose metabolic process"/>
    <property type="evidence" value="ECO:0007669"/>
    <property type="project" value="InterPro"/>
</dbReference>
<feature type="domain" description="Alpha-L-arabinofuranosidase C-terminal" evidence="10">
    <location>
        <begin position="437"/>
        <end position="610"/>
    </location>
</feature>
<dbReference type="GO" id="GO:0046556">
    <property type="term" value="F:alpha-L-arabinofuranosidase activity"/>
    <property type="evidence" value="ECO:0007669"/>
    <property type="project" value="UniProtKB-EC"/>
</dbReference>
<accession>A0A9W4IHX5</accession>
<keyword evidence="8" id="KW-0326">Glycosidase</keyword>
<dbReference type="SUPFAM" id="SSF51011">
    <property type="entry name" value="Glycosyl hydrolase domain"/>
    <property type="match status" value="1"/>
</dbReference>
<evidence type="ECO:0000256" key="7">
    <source>
        <dbReference type="ARBA" id="ARBA00023180"/>
    </source>
</evidence>
<dbReference type="InterPro" id="IPR017853">
    <property type="entry name" value="GH"/>
</dbReference>
<gene>
    <name evidence="11" type="ORF">POLS_LOCUS9540</name>
</gene>
<evidence type="ECO:0000256" key="2">
    <source>
        <dbReference type="ARBA" id="ARBA00004834"/>
    </source>
</evidence>
<dbReference type="Gene3D" id="3.20.20.80">
    <property type="entry name" value="Glycosidases"/>
    <property type="match status" value="1"/>
</dbReference>
<dbReference type="OrthoDB" id="406864at2759"/>